<comment type="caution">
    <text evidence="1">The sequence shown here is derived from an EMBL/GenBank/DDBJ whole genome shotgun (WGS) entry which is preliminary data.</text>
</comment>
<sequence>MAKMSEHPTIEEVYKRPEYFDAVWSKSIECYGVTKQSIVCMEECAELIEAYDDRNRDGLTDGTRSHMVEEMADVLICLGLLEHMYDIKGCDTRTRHPSPVGACAALIKAVSKILRYDTEKERLDGLADAVEDVRRWVMLLETENGITDEELGEWVERKTVRQQRRIEDDK</sequence>
<evidence type="ECO:0000313" key="1">
    <source>
        <dbReference type="EMBL" id="MDH7889056.1"/>
    </source>
</evidence>
<protein>
    <recommendedName>
        <fullName evidence="3">NTP pyrophosphohydrolase MazG putative catalytic core domain-containing protein</fullName>
    </recommendedName>
</protein>
<evidence type="ECO:0000313" key="2">
    <source>
        <dbReference type="Proteomes" id="UP001161916"/>
    </source>
</evidence>
<evidence type="ECO:0008006" key="3">
    <source>
        <dbReference type="Google" id="ProtNLM"/>
    </source>
</evidence>
<dbReference type="RefSeq" id="WP_281105251.1">
    <property type="nucleotide sequence ID" value="NZ_JAOPMH010000001.1"/>
</dbReference>
<dbReference type="CDD" id="cd11539">
    <property type="entry name" value="NTP-PPase_u2"/>
    <property type="match status" value="1"/>
</dbReference>
<proteinExistence type="predicted"/>
<dbReference type="Proteomes" id="UP001161916">
    <property type="component" value="Unassembled WGS sequence"/>
</dbReference>
<reference evidence="1" key="2">
    <citation type="journal article" date="2023" name="Gut Microbes">
        <title>Characterization of Bifidobacterium kashiwanohense that utilizes both milk- and plant-derived oligosaccharides.</title>
        <authorList>
            <person name="Orihara K."/>
            <person name="Yahagi K."/>
            <person name="Saito Y."/>
            <person name="Watanabe Y."/>
            <person name="Sasai T."/>
            <person name="Hara T."/>
            <person name="Tsukuda N."/>
            <person name="Oki K."/>
            <person name="Fujimoto J."/>
            <person name="Matsuki T."/>
        </authorList>
    </citation>
    <scope>NUCLEOTIDE SEQUENCE</scope>
    <source>
        <strain evidence="1">YIT 13062</strain>
    </source>
</reference>
<reference evidence="1" key="1">
    <citation type="submission" date="2022-09" db="EMBL/GenBank/DDBJ databases">
        <authorList>
            <person name="Orihara K."/>
        </authorList>
    </citation>
    <scope>NUCLEOTIDE SEQUENCE</scope>
    <source>
        <strain evidence="1">YIT 13062</strain>
    </source>
</reference>
<dbReference type="Gene3D" id="1.10.287.1080">
    <property type="entry name" value="MazG-like"/>
    <property type="match status" value="1"/>
</dbReference>
<accession>A0AA43T4D1</accession>
<dbReference type="SUPFAM" id="SSF101386">
    <property type="entry name" value="all-alpha NTP pyrophosphatases"/>
    <property type="match status" value="1"/>
</dbReference>
<name>A0AA43T4D1_9BIFI</name>
<gene>
    <name evidence="1" type="ORF">OB951_00225</name>
</gene>
<dbReference type="AlphaFoldDB" id="A0AA43T4D1"/>
<organism evidence="1 2">
    <name type="scientific">Bifidobacterium catenulatum subsp. kashiwanohense</name>
    <dbReference type="NCBI Taxonomy" id="630129"/>
    <lineage>
        <taxon>Bacteria</taxon>
        <taxon>Bacillati</taxon>
        <taxon>Actinomycetota</taxon>
        <taxon>Actinomycetes</taxon>
        <taxon>Bifidobacteriales</taxon>
        <taxon>Bifidobacteriaceae</taxon>
        <taxon>Bifidobacterium</taxon>
    </lineage>
</organism>
<dbReference type="EMBL" id="JAOPMH010000001">
    <property type="protein sequence ID" value="MDH7889056.1"/>
    <property type="molecule type" value="Genomic_DNA"/>
</dbReference>